<dbReference type="EMBL" id="MU790897">
    <property type="protein sequence ID" value="KAJ3992118.1"/>
    <property type="molecule type" value="Genomic_DNA"/>
</dbReference>
<evidence type="ECO:0000313" key="3">
    <source>
        <dbReference type="Proteomes" id="UP001163828"/>
    </source>
</evidence>
<proteinExistence type="predicted"/>
<sequence length="102" mass="11486">MGAIPASPSDIAQSNLEILPAKYFAQLHDLECREREVLRWDDWFESHYHMETSPSNGNGKEGNAHIINQSPSPSLSGSYHVDFDALNIGGFRLKQKTLTRML</sequence>
<evidence type="ECO:0000256" key="1">
    <source>
        <dbReference type="SAM" id="MobiDB-lite"/>
    </source>
</evidence>
<accession>A0ABQ8Q109</accession>
<protein>
    <submittedName>
        <fullName evidence="2">Uncharacterized protein</fullName>
    </submittedName>
</protein>
<name>A0ABQ8Q109_9AGAR</name>
<feature type="region of interest" description="Disordered" evidence="1">
    <location>
        <begin position="52"/>
        <end position="71"/>
    </location>
</feature>
<evidence type="ECO:0000313" key="2">
    <source>
        <dbReference type="EMBL" id="KAJ3992118.1"/>
    </source>
</evidence>
<comment type="caution">
    <text evidence="2">The sequence shown here is derived from an EMBL/GenBank/DDBJ whole genome shotgun (WGS) entry which is preliminary data.</text>
</comment>
<reference evidence="2" key="1">
    <citation type="submission" date="2022-08" db="EMBL/GenBank/DDBJ databases">
        <authorList>
            <consortium name="DOE Joint Genome Institute"/>
            <person name="Min B."/>
            <person name="Riley R."/>
            <person name="Sierra-Patev S."/>
            <person name="Naranjo-Ortiz M."/>
            <person name="Looney B."/>
            <person name="Konkel Z."/>
            <person name="Slot J.C."/>
            <person name="Sakamoto Y."/>
            <person name="Steenwyk J.L."/>
            <person name="Rokas A."/>
            <person name="Carro J."/>
            <person name="Camarero S."/>
            <person name="Ferreira P."/>
            <person name="Molpeceres G."/>
            <person name="Ruiz-Duenas F.J."/>
            <person name="Serrano A."/>
            <person name="Henrissat B."/>
            <person name="Drula E."/>
            <person name="Hughes K.W."/>
            <person name="Mata J.L."/>
            <person name="Ishikawa N.K."/>
            <person name="Vargas-Isla R."/>
            <person name="Ushijima S."/>
            <person name="Smith C.A."/>
            <person name="Ahrendt S."/>
            <person name="Andreopoulos W."/>
            <person name="He G."/>
            <person name="Labutti K."/>
            <person name="Lipzen A."/>
            <person name="Ng V."/>
            <person name="Sandor L."/>
            <person name="Barry K."/>
            <person name="Martinez A.T."/>
            <person name="Xiao Y."/>
            <person name="Gibbons J.G."/>
            <person name="Terashima K."/>
            <person name="Hibbett D.S."/>
            <person name="Grigoriev I.V."/>
        </authorList>
    </citation>
    <scope>NUCLEOTIDE SEQUENCE</scope>
    <source>
        <strain evidence="2">TFB10827</strain>
    </source>
</reference>
<keyword evidence="3" id="KW-1185">Reference proteome</keyword>
<organism evidence="2 3">
    <name type="scientific">Lentinula boryana</name>
    <dbReference type="NCBI Taxonomy" id="40481"/>
    <lineage>
        <taxon>Eukaryota</taxon>
        <taxon>Fungi</taxon>
        <taxon>Dikarya</taxon>
        <taxon>Basidiomycota</taxon>
        <taxon>Agaricomycotina</taxon>
        <taxon>Agaricomycetes</taxon>
        <taxon>Agaricomycetidae</taxon>
        <taxon>Agaricales</taxon>
        <taxon>Marasmiineae</taxon>
        <taxon>Omphalotaceae</taxon>
        <taxon>Lentinula</taxon>
    </lineage>
</organism>
<dbReference type="Proteomes" id="UP001163828">
    <property type="component" value="Unassembled WGS sequence"/>
</dbReference>
<gene>
    <name evidence="2" type="ORF">F5050DRAFT_1811816</name>
</gene>